<dbReference type="InterPro" id="IPR013106">
    <property type="entry name" value="Ig_V-set"/>
</dbReference>
<feature type="domain" description="Ig-like" evidence="6">
    <location>
        <begin position="16"/>
        <end position="108"/>
    </location>
</feature>
<accession>A0A3B3Q434</accession>
<dbReference type="Pfam" id="PF07686">
    <property type="entry name" value="V-set"/>
    <property type="match status" value="1"/>
</dbReference>
<dbReference type="InterPro" id="IPR013783">
    <property type="entry name" value="Ig-like_fold"/>
</dbReference>
<keyword evidence="3" id="KW-0675">Receptor</keyword>
<dbReference type="Ensembl" id="ENSPKIT00000024517.1">
    <property type="protein sequence ID" value="ENSPKIP00000000619.1"/>
    <property type="gene ID" value="ENSPKIG00000019203.1"/>
</dbReference>
<dbReference type="Proteomes" id="UP000261540">
    <property type="component" value="Unplaced"/>
</dbReference>
<proteinExistence type="predicted"/>
<evidence type="ECO:0000313" key="7">
    <source>
        <dbReference type="Ensembl" id="ENSPKIP00000000619.1"/>
    </source>
</evidence>
<dbReference type="GeneTree" id="ENSGT01030000234557"/>
<evidence type="ECO:0000256" key="2">
    <source>
        <dbReference type="ARBA" id="ARBA00023130"/>
    </source>
</evidence>
<evidence type="ECO:0000256" key="4">
    <source>
        <dbReference type="ARBA" id="ARBA00023319"/>
    </source>
</evidence>
<organism evidence="7 8">
    <name type="scientific">Paramormyrops kingsleyae</name>
    <dbReference type="NCBI Taxonomy" id="1676925"/>
    <lineage>
        <taxon>Eukaryota</taxon>
        <taxon>Metazoa</taxon>
        <taxon>Chordata</taxon>
        <taxon>Craniata</taxon>
        <taxon>Vertebrata</taxon>
        <taxon>Euteleostomi</taxon>
        <taxon>Actinopterygii</taxon>
        <taxon>Neopterygii</taxon>
        <taxon>Teleostei</taxon>
        <taxon>Osteoglossocephala</taxon>
        <taxon>Osteoglossomorpha</taxon>
        <taxon>Osteoglossiformes</taxon>
        <taxon>Mormyridae</taxon>
        <taxon>Paramormyrops</taxon>
    </lineage>
</organism>
<evidence type="ECO:0000259" key="6">
    <source>
        <dbReference type="PROSITE" id="PS50835"/>
    </source>
</evidence>
<dbReference type="AlphaFoldDB" id="A0A3B3Q434"/>
<evidence type="ECO:0000256" key="1">
    <source>
        <dbReference type="ARBA" id="ARBA00022729"/>
    </source>
</evidence>
<sequence length="128" mass="14073">RANASCSNSLLCRAADKVNQTAGDVLGSEGGSVTIYCNYETSTSNAYYLFWYIQYPNEAPKYMLRRGSHDKGAVVNKRVDLELSSTEVTDSAVYYCALRPTVTGNSLTLEIWGTGGLLTMVVVNDYIY</sequence>
<dbReference type="PROSITE" id="PS50835">
    <property type="entry name" value="IG_LIKE"/>
    <property type="match status" value="1"/>
</dbReference>
<keyword evidence="2" id="KW-1064">Adaptive immunity</keyword>
<dbReference type="SMART" id="SM00406">
    <property type="entry name" value="IGv"/>
    <property type="match status" value="1"/>
</dbReference>
<dbReference type="GO" id="GO:0002250">
    <property type="term" value="P:adaptive immune response"/>
    <property type="evidence" value="ECO:0007669"/>
    <property type="project" value="UniProtKB-KW"/>
</dbReference>
<evidence type="ECO:0000256" key="5">
    <source>
        <dbReference type="ARBA" id="ARBA00043266"/>
    </source>
</evidence>
<keyword evidence="1" id="KW-0732">Signal</keyword>
<dbReference type="InterPro" id="IPR036179">
    <property type="entry name" value="Ig-like_dom_sf"/>
</dbReference>
<reference evidence="7" key="1">
    <citation type="submission" date="2025-08" db="UniProtKB">
        <authorList>
            <consortium name="Ensembl"/>
        </authorList>
    </citation>
    <scope>IDENTIFICATION</scope>
</reference>
<evidence type="ECO:0000313" key="8">
    <source>
        <dbReference type="Proteomes" id="UP000261540"/>
    </source>
</evidence>
<dbReference type="Gene3D" id="2.60.40.10">
    <property type="entry name" value="Immunoglobulins"/>
    <property type="match status" value="1"/>
</dbReference>
<dbReference type="InterPro" id="IPR007110">
    <property type="entry name" value="Ig-like_dom"/>
</dbReference>
<dbReference type="SUPFAM" id="SSF48726">
    <property type="entry name" value="Immunoglobulin"/>
    <property type="match status" value="1"/>
</dbReference>
<name>A0A3B3Q434_9TELE</name>
<reference evidence="7" key="2">
    <citation type="submission" date="2025-09" db="UniProtKB">
        <authorList>
            <consortium name="Ensembl"/>
        </authorList>
    </citation>
    <scope>IDENTIFICATION</scope>
</reference>
<dbReference type="SMART" id="SM00409">
    <property type="entry name" value="IG"/>
    <property type="match status" value="1"/>
</dbReference>
<keyword evidence="5" id="KW-1279">T cell receptor</keyword>
<dbReference type="GO" id="GO:0042101">
    <property type="term" value="C:T cell receptor complex"/>
    <property type="evidence" value="ECO:0007669"/>
    <property type="project" value="UniProtKB-KW"/>
</dbReference>
<protein>
    <recommendedName>
        <fullName evidence="6">Ig-like domain-containing protein</fullName>
    </recommendedName>
</protein>
<keyword evidence="8" id="KW-1185">Reference proteome</keyword>
<dbReference type="PANTHER" id="PTHR19367">
    <property type="entry name" value="T-CELL RECEPTOR ALPHA CHAIN V REGION"/>
    <property type="match status" value="1"/>
</dbReference>
<keyword evidence="4" id="KW-0393">Immunoglobulin domain</keyword>
<dbReference type="InterPro" id="IPR003599">
    <property type="entry name" value="Ig_sub"/>
</dbReference>
<keyword evidence="5" id="KW-0391">Immunity</keyword>
<evidence type="ECO:0000256" key="3">
    <source>
        <dbReference type="ARBA" id="ARBA00023170"/>
    </source>
</evidence>
<dbReference type="PANTHER" id="PTHR19367:SF18">
    <property type="entry name" value="T CELL RECEPTOR ALPHA VARIABLE 16"/>
    <property type="match status" value="1"/>
</dbReference>
<dbReference type="InterPro" id="IPR051287">
    <property type="entry name" value="TCR_variable_region"/>
</dbReference>